<feature type="transmembrane region" description="Helical" evidence="1">
    <location>
        <begin position="20"/>
        <end position="48"/>
    </location>
</feature>
<evidence type="ECO:0000256" key="1">
    <source>
        <dbReference type="SAM" id="Phobius"/>
    </source>
</evidence>
<feature type="transmembrane region" description="Helical" evidence="1">
    <location>
        <begin position="316"/>
        <end position="340"/>
    </location>
</feature>
<feature type="transmembrane region" description="Helical" evidence="1">
    <location>
        <begin position="256"/>
        <end position="279"/>
    </location>
</feature>
<protein>
    <recommendedName>
        <fullName evidence="2">DUF112 domain-containing protein</fullName>
    </recommendedName>
</protein>
<organism evidence="3 4">
    <name type="scientific">Caldinitratiruptor microaerophilus</name>
    <dbReference type="NCBI Taxonomy" id="671077"/>
    <lineage>
        <taxon>Bacteria</taxon>
        <taxon>Bacillati</taxon>
        <taxon>Bacillota</taxon>
        <taxon>Clostridia</taxon>
        <taxon>Eubacteriales</taxon>
        <taxon>Symbiobacteriaceae</taxon>
        <taxon>Caldinitratiruptor</taxon>
    </lineage>
</organism>
<feature type="transmembrane region" description="Helical" evidence="1">
    <location>
        <begin position="411"/>
        <end position="439"/>
    </location>
</feature>
<feature type="transmembrane region" description="Helical" evidence="1">
    <location>
        <begin position="386"/>
        <end position="405"/>
    </location>
</feature>
<dbReference type="EMBL" id="AP025628">
    <property type="protein sequence ID" value="BDG59537.1"/>
    <property type="molecule type" value="Genomic_DNA"/>
</dbReference>
<evidence type="ECO:0000313" key="4">
    <source>
        <dbReference type="Proteomes" id="UP001163687"/>
    </source>
</evidence>
<keyword evidence="1" id="KW-0472">Membrane</keyword>
<dbReference type="AlphaFoldDB" id="A0AA35CIB8"/>
<dbReference type="Pfam" id="PF01970">
    <property type="entry name" value="TctA"/>
    <property type="match status" value="1"/>
</dbReference>
<feature type="transmembrane region" description="Helical" evidence="1">
    <location>
        <begin position="105"/>
        <end position="130"/>
    </location>
</feature>
<feature type="transmembrane region" description="Helical" evidence="1">
    <location>
        <begin position="352"/>
        <end position="379"/>
    </location>
</feature>
<keyword evidence="1" id="KW-1133">Transmembrane helix</keyword>
<dbReference type="Proteomes" id="UP001163687">
    <property type="component" value="Chromosome"/>
</dbReference>
<gene>
    <name evidence="3" type="ORF">caldi_06270</name>
</gene>
<feature type="transmembrane region" description="Helical" evidence="1">
    <location>
        <begin position="165"/>
        <end position="186"/>
    </location>
</feature>
<feature type="domain" description="DUF112" evidence="2">
    <location>
        <begin position="19"/>
        <end position="436"/>
    </location>
</feature>
<feature type="transmembrane region" description="Helical" evidence="1">
    <location>
        <begin position="459"/>
        <end position="478"/>
    </location>
</feature>
<evidence type="ECO:0000259" key="2">
    <source>
        <dbReference type="Pfam" id="PF01970"/>
    </source>
</evidence>
<reference evidence="3" key="1">
    <citation type="submission" date="2022-03" db="EMBL/GenBank/DDBJ databases">
        <title>Complete genome sequence of Caldinitratiruptor microaerophilus.</title>
        <authorList>
            <person name="Mukaiyama R."/>
            <person name="Nishiyama T."/>
            <person name="Ueda K."/>
        </authorList>
    </citation>
    <scope>NUCLEOTIDE SEQUENCE</scope>
    <source>
        <strain evidence="3">JCM 16183</strain>
    </source>
</reference>
<evidence type="ECO:0000313" key="3">
    <source>
        <dbReference type="EMBL" id="BDG59537.1"/>
    </source>
</evidence>
<proteinExistence type="predicted"/>
<dbReference type="PANTHER" id="PTHR35342:SF5">
    <property type="entry name" value="TRICARBOXYLIC TRANSPORT PROTEIN"/>
    <property type="match status" value="1"/>
</dbReference>
<dbReference type="PANTHER" id="PTHR35342">
    <property type="entry name" value="TRICARBOXYLIC TRANSPORT PROTEIN"/>
    <property type="match status" value="1"/>
</dbReference>
<sequence length="500" mass="51996">MSFVGLLEGIANVMTPGNLLFAFLGCLLGTLVGVLPGLGPVSAVAILFPLTTYLPPTGMVIALAAIYYGAMYGGSTTAILMNIPGEVSSVPTALDGFAMTRQGRAGPALAIAAIVSFVAGIFGTVVLYLVGPPLARFALLFGPAEYFGLAVFSLTAIAGLSGRSVIRGLIMAVLGMVLAAVGIDVGSSVTRLTLGSEALLQGFDIVPVMIGLFGIGEVLRELQEGSPGIFQGRLGRLLPSGEELRQGMAAGGRATVLGFLLGLLPGMLPSITSFLAYSYEKQRSRHPERFGRGAIEGVAAPEAANNAAAMAGFVPLLSLGIPTSPTMALILAALIVYGLIPGPTLFTENAAFTATVIASFLVANVILLILNLPLVGLWVRIARIPYRILAPVILGVCVAGAYSIRNTMFDVWVALAFGLVGWVLAEWSWPLAPLVLGFILGPMAETSFRQAISISPAIFLQRPIFLGFVVLAGVSLWLTRRWNLGAGEKGGAEAEVRAAK</sequence>
<keyword evidence="1" id="KW-0812">Transmembrane</keyword>
<dbReference type="KEGG" id="cmic:caldi_06270"/>
<dbReference type="InterPro" id="IPR002823">
    <property type="entry name" value="DUF112_TM"/>
</dbReference>
<accession>A0AA35CIB8</accession>
<keyword evidence="4" id="KW-1185">Reference proteome</keyword>
<name>A0AA35CIB8_9FIRM</name>
<feature type="transmembrane region" description="Helical" evidence="1">
    <location>
        <begin position="137"/>
        <end position="159"/>
    </location>
</feature>